<dbReference type="Pfam" id="PF00156">
    <property type="entry name" value="Pribosyltran"/>
    <property type="match status" value="1"/>
</dbReference>
<organism evidence="3 4">
    <name type="scientific">Tepiditoga spiralis</name>
    <dbReference type="NCBI Taxonomy" id="2108365"/>
    <lineage>
        <taxon>Bacteria</taxon>
        <taxon>Thermotogati</taxon>
        <taxon>Thermotogota</taxon>
        <taxon>Thermotogae</taxon>
        <taxon>Petrotogales</taxon>
        <taxon>Petrotogaceae</taxon>
        <taxon>Tepiditoga</taxon>
    </lineage>
</organism>
<dbReference type="CDD" id="cd06223">
    <property type="entry name" value="PRTases_typeI"/>
    <property type="match status" value="1"/>
</dbReference>
<dbReference type="Proteomes" id="UP000516361">
    <property type="component" value="Chromosome"/>
</dbReference>
<dbReference type="InterPro" id="IPR051910">
    <property type="entry name" value="ComF/GntX_DNA_util-trans"/>
</dbReference>
<evidence type="ECO:0000259" key="2">
    <source>
        <dbReference type="Pfam" id="PF00156"/>
    </source>
</evidence>
<evidence type="ECO:0000256" key="1">
    <source>
        <dbReference type="ARBA" id="ARBA00008007"/>
    </source>
</evidence>
<dbReference type="InterPro" id="IPR000836">
    <property type="entry name" value="PRTase_dom"/>
</dbReference>
<feature type="domain" description="Phosphoribosyltransferase" evidence="2">
    <location>
        <begin position="89"/>
        <end position="167"/>
    </location>
</feature>
<sequence length="178" mass="20724">MCGKPTTKRICTKCINDMYEPVRSSNNIYHCTHYYKSSKMIKMYKYASHPSFSKIMGEMLCKLFIDLKIPEEVYTVTFIPSNKKSYYEKGFIPAKEIAKHFAKYFDFELKELLINKSKKRHAEMTQNERLNSVNFEIIKKVPKNIIIIDDVYTSGASMNTAIELLNTNTIGLTFAKTR</sequence>
<dbReference type="EMBL" id="AP018712">
    <property type="protein sequence ID" value="BBE30086.1"/>
    <property type="molecule type" value="Genomic_DNA"/>
</dbReference>
<accession>A0A7G1G4E6</accession>
<name>A0A7G1G4E6_9BACT</name>
<dbReference type="KEGG" id="ocy:OSSY52_02270"/>
<evidence type="ECO:0000313" key="4">
    <source>
        <dbReference type="Proteomes" id="UP000516361"/>
    </source>
</evidence>
<keyword evidence="4" id="KW-1185">Reference proteome</keyword>
<proteinExistence type="inferred from homology"/>
<reference evidence="3 4" key="1">
    <citation type="submission" date="2018-06" db="EMBL/GenBank/DDBJ databases">
        <title>Genome sequencing of Oceanotoga sp. sy52.</title>
        <authorList>
            <person name="Mori K."/>
        </authorList>
    </citation>
    <scope>NUCLEOTIDE SEQUENCE [LARGE SCALE GENOMIC DNA]</scope>
    <source>
        <strain evidence="4">sy52</strain>
    </source>
</reference>
<dbReference type="InParanoid" id="A0A7G1G4E6"/>
<dbReference type="SUPFAM" id="SSF53271">
    <property type="entry name" value="PRTase-like"/>
    <property type="match status" value="1"/>
</dbReference>
<dbReference type="AlphaFoldDB" id="A0A7G1G4E6"/>
<dbReference type="PANTHER" id="PTHR47505:SF1">
    <property type="entry name" value="DNA UTILIZATION PROTEIN YHGH"/>
    <property type="match status" value="1"/>
</dbReference>
<keyword evidence="3" id="KW-0808">Transferase</keyword>
<evidence type="ECO:0000313" key="3">
    <source>
        <dbReference type="EMBL" id="BBE30086.1"/>
    </source>
</evidence>
<dbReference type="Gene3D" id="3.40.50.2020">
    <property type="match status" value="1"/>
</dbReference>
<keyword evidence="3" id="KW-0328">Glycosyltransferase</keyword>
<dbReference type="RefSeq" id="WP_190615218.1">
    <property type="nucleotide sequence ID" value="NZ_AP018712.1"/>
</dbReference>
<comment type="similarity">
    <text evidence="1">Belongs to the ComF/GntX family.</text>
</comment>
<dbReference type="InterPro" id="IPR029057">
    <property type="entry name" value="PRTase-like"/>
</dbReference>
<protein>
    <submittedName>
        <fullName evidence="3">Amidophosphoribosyltransferase</fullName>
    </submittedName>
</protein>
<gene>
    <name evidence="3" type="ORF">OSSY52_02270</name>
</gene>
<dbReference type="PANTHER" id="PTHR47505">
    <property type="entry name" value="DNA UTILIZATION PROTEIN YHGH"/>
    <property type="match status" value="1"/>
</dbReference>
<dbReference type="GO" id="GO:0016757">
    <property type="term" value="F:glycosyltransferase activity"/>
    <property type="evidence" value="ECO:0007669"/>
    <property type="project" value="UniProtKB-KW"/>
</dbReference>